<evidence type="ECO:0000313" key="3">
    <source>
        <dbReference type="Proteomes" id="UP000683360"/>
    </source>
</evidence>
<keyword evidence="3" id="KW-1185">Reference proteome</keyword>
<dbReference type="Proteomes" id="UP000683360">
    <property type="component" value="Unassembled WGS sequence"/>
</dbReference>
<sequence length="177" mass="20324">MWLNKIKDIWNNLAHVTSIKEFDDGRLQKWCDQLEGSILCLASKMPFTTYAVMVEDQTRQKLIQTQLEQDKTEILSKTENLLQKFSTEQRGELQRFYDMILQCSIKPIHETIDHGIEKIMIEIDNLVLLISCSTAVETTESVVDAENADLEQSAANTSPHFRTGHESERQVHKGNTT</sequence>
<gene>
    <name evidence="2" type="ORF">MEDL_26861</name>
</gene>
<reference evidence="2" key="1">
    <citation type="submission" date="2021-03" db="EMBL/GenBank/DDBJ databases">
        <authorList>
            <person name="Bekaert M."/>
        </authorList>
    </citation>
    <scope>NUCLEOTIDE SEQUENCE</scope>
</reference>
<evidence type="ECO:0000313" key="2">
    <source>
        <dbReference type="EMBL" id="CAG2212933.1"/>
    </source>
</evidence>
<comment type="caution">
    <text evidence="2">The sequence shown here is derived from an EMBL/GenBank/DDBJ whole genome shotgun (WGS) entry which is preliminary data.</text>
</comment>
<accession>A0A8S3RUY7</accession>
<dbReference type="EMBL" id="CAJPWZ010001319">
    <property type="protein sequence ID" value="CAG2212933.1"/>
    <property type="molecule type" value="Genomic_DNA"/>
</dbReference>
<protein>
    <submittedName>
        <fullName evidence="2">Uncharacterized protein</fullName>
    </submittedName>
</protein>
<organism evidence="2 3">
    <name type="scientific">Mytilus edulis</name>
    <name type="common">Blue mussel</name>
    <dbReference type="NCBI Taxonomy" id="6550"/>
    <lineage>
        <taxon>Eukaryota</taxon>
        <taxon>Metazoa</taxon>
        <taxon>Spiralia</taxon>
        <taxon>Lophotrochozoa</taxon>
        <taxon>Mollusca</taxon>
        <taxon>Bivalvia</taxon>
        <taxon>Autobranchia</taxon>
        <taxon>Pteriomorphia</taxon>
        <taxon>Mytilida</taxon>
        <taxon>Mytiloidea</taxon>
        <taxon>Mytilidae</taxon>
        <taxon>Mytilinae</taxon>
        <taxon>Mytilus</taxon>
    </lineage>
</organism>
<proteinExistence type="predicted"/>
<dbReference type="OrthoDB" id="10456397at2759"/>
<feature type="region of interest" description="Disordered" evidence="1">
    <location>
        <begin position="152"/>
        <end position="177"/>
    </location>
</feature>
<dbReference type="AlphaFoldDB" id="A0A8S3RUY7"/>
<evidence type="ECO:0000256" key="1">
    <source>
        <dbReference type="SAM" id="MobiDB-lite"/>
    </source>
</evidence>
<name>A0A8S3RUY7_MYTED</name>